<dbReference type="AlphaFoldDB" id="A0A1H6VMZ0"/>
<protein>
    <submittedName>
        <fullName evidence="2">Uncharacterized protein</fullName>
    </submittedName>
</protein>
<evidence type="ECO:0000256" key="1">
    <source>
        <dbReference type="SAM" id="Phobius"/>
    </source>
</evidence>
<accession>A0A1H6VMZ0</accession>
<sequence length="55" mass="6551">MIKTFTILVLLAIVVICAIIVSKVIKLYLYSNKNKELWKKEIKEEKEYQFIKGLY</sequence>
<proteinExistence type="predicted"/>
<reference evidence="2 3" key="1">
    <citation type="submission" date="2016-10" db="EMBL/GenBank/DDBJ databases">
        <authorList>
            <person name="de Groot N.N."/>
        </authorList>
    </citation>
    <scope>NUCLEOTIDE SEQUENCE [LARGE SCALE GENOMIC DNA]</scope>
    <source>
        <strain evidence="2 3">DSM 23048</strain>
    </source>
</reference>
<keyword evidence="1" id="KW-1133">Transmembrane helix</keyword>
<name>A0A1H6VMZ0_9FLAO</name>
<evidence type="ECO:0000313" key="2">
    <source>
        <dbReference type="EMBL" id="SEJ04414.1"/>
    </source>
</evidence>
<organism evidence="2 3">
    <name type="scientific">Myroides marinus</name>
    <dbReference type="NCBI Taxonomy" id="703342"/>
    <lineage>
        <taxon>Bacteria</taxon>
        <taxon>Pseudomonadati</taxon>
        <taxon>Bacteroidota</taxon>
        <taxon>Flavobacteriia</taxon>
        <taxon>Flavobacteriales</taxon>
        <taxon>Flavobacteriaceae</taxon>
        <taxon>Myroides</taxon>
    </lineage>
</organism>
<feature type="transmembrane region" description="Helical" evidence="1">
    <location>
        <begin position="6"/>
        <end position="30"/>
    </location>
</feature>
<gene>
    <name evidence="2" type="ORF">SAMN04488018_11028</name>
</gene>
<dbReference type="EMBL" id="FNYS01000010">
    <property type="protein sequence ID" value="SEJ04414.1"/>
    <property type="molecule type" value="Genomic_DNA"/>
</dbReference>
<keyword evidence="1" id="KW-0472">Membrane</keyword>
<keyword evidence="1" id="KW-0812">Transmembrane</keyword>
<dbReference type="GeneID" id="82258951"/>
<dbReference type="RefSeq" id="WP_167357248.1">
    <property type="nucleotide sequence ID" value="NZ_FNYS01000010.1"/>
</dbReference>
<evidence type="ECO:0000313" key="3">
    <source>
        <dbReference type="Proteomes" id="UP000183077"/>
    </source>
</evidence>
<dbReference type="Proteomes" id="UP000183077">
    <property type="component" value="Unassembled WGS sequence"/>
</dbReference>